<reference evidence="2" key="2">
    <citation type="submission" date="2015-01" db="EMBL/GenBank/DDBJ databases">
        <title>Evolutionary Origins and Diversification of the Mycorrhizal Mutualists.</title>
        <authorList>
            <consortium name="DOE Joint Genome Institute"/>
            <consortium name="Mycorrhizal Genomics Consortium"/>
            <person name="Kohler A."/>
            <person name="Kuo A."/>
            <person name="Nagy L.G."/>
            <person name="Floudas D."/>
            <person name="Copeland A."/>
            <person name="Barry K.W."/>
            <person name="Cichocki N."/>
            <person name="Veneault-Fourrey C."/>
            <person name="LaButti K."/>
            <person name="Lindquist E.A."/>
            <person name="Lipzen A."/>
            <person name="Lundell T."/>
            <person name="Morin E."/>
            <person name="Murat C."/>
            <person name="Riley R."/>
            <person name="Ohm R."/>
            <person name="Sun H."/>
            <person name="Tunlid A."/>
            <person name="Henrissat B."/>
            <person name="Grigoriev I.V."/>
            <person name="Hibbett D.S."/>
            <person name="Martin F."/>
        </authorList>
    </citation>
    <scope>NUCLEOTIDE SEQUENCE [LARGE SCALE GENOMIC DNA]</scope>
    <source>
        <strain evidence="2">Foug A</strain>
    </source>
</reference>
<dbReference type="Proteomes" id="UP000053989">
    <property type="component" value="Unassembled WGS sequence"/>
</dbReference>
<dbReference type="HOGENOM" id="CLU_2905505_0_0_1"/>
<dbReference type="AlphaFoldDB" id="A0A0C3EI28"/>
<reference evidence="1 2" key="1">
    <citation type="submission" date="2014-04" db="EMBL/GenBank/DDBJ databases">
        <authorList>
            <consortium name="DOE Joint Genome Institute"/>
            <person name="Kuo A."/>
            <person name="Kohler A."/>
            <person name="Nagy L.G."/>
            <person name="Floudas D."/>
            <person name="Copeland A."/>
            <person name="Barry K.W."/>
            <person name="Cichocki N."/>
            <person name="Veneault-Fourrey C."/>
            <person name="LaButti K."/>
            <person name="Lindquist E.A."/>
            <person name="Lipzen A."/>
            <person name="Lundell T."/>
            <person name="Morin E."/>
            <person name="Murat C."/>
            <person name="Sun H."/>
            <person name="Tunlid A."/>
            <person name="Henrissat B."/>
            <person name="Grigoriev I.V."/>
            <person name="Hibbett D.S."/>
            <person name="Martin F."/>
            <person name="Nordberg H.P."/>
            <person name="Cantor M.N."/>
            <person name="Hua S.X."/>
        </authorList>
    </citation>
    <scope>NUCLEOTIDE SEQUENCE [LARGE SCALE GENOMIC DNA]</scope>
    <source>
        <strain evidence="1 2">Foug A</strain>
    </source>
</reference>
<accession>A0A0C3EI28</accession>
<evidence type="ECO:0000313" key="2">
    <source>
        <dbReference type="Proteomes" id="UP000053989"/>
    </source>
</evidence>
<gene>
    <name evidence="1" type="ORF">SCLCIDRAFT_1210092</name>
</gene>
<proteinExistence type="predicted"/>
<name>A0A0C3EI28_9AGAM</name>
<keyword evidence="2" id="KW-1185">Reference proteome</keyword>
<sequence>MEFDNEKEPTLALITWPRACLDSSSRINRLLSFGICLAPGHDLYTTWMPNLGNWIDWIHCQL</sequence>
<dbReference type="InParanoid" id="A0A0C3EI28"/>
<organism evidence="1 2">
    <name type="scientific">Scleroderma citrinum Foug A</name>
    <dbReference type="NCBI Taxonomy" id="1036808"/>
    <lineage>
        <taxon>Eukaryota</taxon>
        <taxon>Fungi</taxon>
        <taxon>Dikarya</taxon>
        <taxon>Basidiomycota</taxon>
        <taxon>Agaricomycotina</taxon>
        <taxon>Agaricomycetes</taxon>
        <taxon>Agaricomycetidae</taxon>
        <taxon>Boletales</taxon>
        <taxon>Sclerodermatineae</taxon>
        <taxon>Sclerodermataceae</taxon>
        <taxon>Scleroderma</taxon>
    </lineage>
</organism>
<protein>
    <submittedName>
        <fullName evidence="1">Uncharacterized protein</fullName>
    </submittedName>
</protein>
<evidence type="ECO:0000313" key="1">
    <source>
        <dbReference type="EMBL" id="KIM67934.1"/>
    </source>
</evidence>
<dbReference type="EMBL" id="KN822011">
    <property type="protein sequence ID" value="KIM67934.1"/>
    <property type="molecule type" value="Genomic_DNA"/>
</dbReference>